<dbReference type="Gene3D" id="3.40.640.10">
    <property type="entry name" value="Type I PLP-dependent aspartate aminotransferase-like (Major domain)"/>
    <property type="match status" value="1"/>
</dbReference>
<keyword evidence="2" id="KW-0663">Pyridoxal phosphate</keyword>
<dbReference type="InterPro" id="IPR015421">
    <property type="entry name" value="PyrdxlP-dep_Trfase_major"/>
</dbReference>
<dbReference type="PANTHER" id="PTHR46577">
    <property type="entry name" value="HTH-TYPE TRANSCRIPTIONAL REGULATORY PROTEIN GABR"/>
    <property type="match status" value="1"/>
</dbReference>
<keyword evidence="5" id="KW-0804">Transcription</keyword>
<dbReference type="CDD" id="cd07377">
    <property type="entry name" value="WHTH_GntR"/>
    <property type="match status" value="1"/>
</dbReference>
<dbReference type="Pfam" id="PF00392">
    <property type="entry name" value="GntR"/>
    <property type="match status" value="1"/>
</dbReference>
<keyword evidence="3" id="KW-0805">Transcription regulation</keyword>
<evidence type="ECO:0000256" key="5">
    <source>
        <dbReference type="ARBA" id="ARBA00023163"/>
    </source>
</evidence>
<dbReference type="SUPFAM" id="SSF46785">
    <property type="entry name" value="Winged helix' DNA-binding domain"/>
    <property type="match status" value="1"/>
</dbReference>
<name>A0ABS4QGT7_9NOCA</name>
<gene>
    <name evidence="7" type="ORF">BJ987_003788</name>
</gene>
<dbReference type="InterPro" id="IPR004839">
    <property type="entry name" value="Aminotransferase_I/II_large"/>
</dbReference>
<protein>
    <submittedName>
        <fullName evidence="7">DNA-binding transcriptional MocR family regulator</fullName>
    </submittedName>
</protein>
<dbReference type="SUPFAM" id="SSF53383">
    <property type="entry name" value="PLP-dependent transferases"/>
    <property type="match status" value="1"/>
</dbReference>
<dbReference type="CDD" id="cd00609">
    <property type="entry name" value="AAT_like"/>
    <property type="match status" value="1"/>
</dbReference>
<dbReference type="InterPro" id="IPR036388">
    <property type="entry name" value="WH-like_DNA-bd_sf"/>
</dbReference>
<comment type="similarity">
    <text evidence="1">In the C-terminal section; belongs to the class-I pyridoxal-phosphate-dependent aminotransferase family.</text>
</comment>
<organism evidence="7 8">
    <name type="scientific">Nocardia goodfellowii</name>
    <dbReference type="NCBI Taxonomy" id="882446"/>
    <lineage>
        <taxon>Bacteria</taxon>
        <taxon>Bacillati</taxon>
        <taxon>Actinomycetota</taxon>
        <taxon>Actinomycetes</taxon>
        <taxon>Mycobacteriales</taxon>
        <taxon>Nocardiaceae</taxon>
        <taxon>Nocardia</taxon>
    </lineage>
</organism>
<proteinExistence type="inferred from homology"/>
<dbReference type="InterPro" id="IPR000524">
    <property type="entry name" value="Tscrpt_reg_HTH_GntR"/>
</dbReference>
<dbReference type="Gene3D" id="1.10.10.10">
    <property type="entry name" value="Winged helix-like DNA-binding domain superfamily/Winged helix DNA-binding domain"/>
    <property type="match status" value="1"/>
</dbReference>
<keyword evidence="8" id="KW-1185">Reference proteome</keyword>
<feature type="domain" description="HTH gntR-type" evidence="6">
    <location>
        <begin position="18"/>
        <end position="86"/>
    </location>
</feature>
<evidence type="ECO:0000256" key="4">
    <source>
        <dbReference type="ARBA" id="ARBA00023125"/>
    </source>
</evidence>
<dbReference type="PANTHER" id="PTHR46577:SF1">
    <property type="entry name" value="HTH-TYPE TRANSCRIPTIONAL REGULATORY PROTEIN GABR"/>
    <property type="match status" value="1"/>
</dbReference>
<accession>A0ABS4QGT7</accession>
<dbReference type="Proteomes" id="UP001519325">
    <property type="component" value="Unassembled WGS sequence"/>
</dbReference>
<evidence type="ECO:0000256" key="3">
    <source>
        <dbReference type="ARBA" id="ARBA00023015"/>
    </source>
</evidence>
<dbReference type="GO" id="GO:0003677">
    <property type="term" value="F:DNA binding"/>
    <property type="evidence" value="ECO:0007669"/>
    <property type="project" value="UniProtKB-KW"/>
</dbReference>
<dbReference type="EMBL" id="JAGGMR010000001">
    <property type="protein sequence ID" value="MBP2190887.1"/>
    <property type="molecule type" value="Genomic_DNA"/>
</dbReference>
<evidence type="ECO:0000256" key="1">
    <source>
        <dbReference type="ARBA" id="ARBA00005384"/>
    </source>
</evidence>
<evidence type="ECO:0000259" key="6">
    <source>
        <dbReference type="PROSITE" id="PS50949"/>
    </source>
</evidence>
<dbReference type="InterPro" id="IPR015424">
    <property type="entry name" value="PyrdxlP-dep_Trfase"/>
</dbReference>
<evidence type="ECO:0000256" key="2">
    <source>
        <dbReference type="ARBA" id="ARBA00022898"/>
    </source>
</evidence>
<dbReference type="InterPro" id="IPR036390">
    <property type="entry name" value="WH_DNA-bd_sf"/>
</dbReference>
<keyword evidence="4 7" id="KW-0238">DNA-binding</keyword>
<reference evidence="7 8" key="1">
    <citation type="submission" date="2021-03" db="EMBL/GenBank/DDBJ databases">
        <title>Sequencing the genomes of 1000 actinobacteria strains.</title>
        <authorList>
            <person name="Klenk H.-P."/>
        </authorList>
    </citation>
    <scope>NUCLEOTIDE SEQUENCE [LARGE SCALE GENOMIC DNA]</scope>
    <source>
        <strain evidence="7 8">DSM 45516</strain>
    </source>
</reference>
<comment type="caution">
    <text evidence="7">The sequence shown here is derived from an EMBL/GenBank/DDBJ whole genome shotgun (WGS) entry which is preliminary data.</text>
</comment>
<sequence length="474" mass="50199">MEPIDVPERLGRWSSGRGPLYVLLAARLRQLIDDGELPPGTSLPPDRQFAANLAVGRSTVVAAYDLLEAEGRIVRRQGSGTRVAGSSNSAIPDTTGAPMFLHLIEPRAEVISLACAAPEAPPPEIAGAYARIVPKLAAMTAEIGYHPAGYAPLRAAVAERYTRLGAPTRPEQILVTNGGQQALTLLARAYLRPGDRVLLETPTYPGALEAFQEASAVLHPLPLGLAGFESAARTHHPKLAYVTPTFQNPTGAVLSALVRRRLAESAESAGVPLIVDEVLADLAFPGESIPSPLAAEVDSVITISSLSKNLWGGLRVGWVRAGPALIARLARLRAVGDLGGNLPAQMVATHLVADLDTLCRENAAGRKTAHDTLLAALSADLPDWRVTPVRGGQSLWFRLPHGDGGSFAQTALRHNVAILAGSGLDITGNSNEHIRIHFRHPPNVLREAVSRLATAWHAYRPPAHPTATAPSFAI</sequence>
<dbReference type="InterPro" id="IPR051446">
    <property type="entry name" value="HTH_trans_reg/aminotransferase"/>
</dbReference>
<evidence type="ECO:0000313" key="7">
    <source>
        <dbReference type="EMBL" id="MBP2190887.1"/>
    </source>
</evidence>
<dbReference type="SMART" id="SM00345">
    <property type="entry name" value="HTH_GNTR"/>
    <property type="match status" value="1"/>
</dbReference>
<dbReference type="Pfam" id="PF00155">
    <property type="entry name" value="Aminotran_1_2"/>
    <property type="match status" value="1"/>
</dbReference>
<dbReference type="PROSITE" id="PS50949">
    <property type="entry name" value="HTH_GNTR"/>
    <property type="match status" value="1"/>
</dbReference>
<evidence type="ECO:0000313" key="8">
    <source>
        <dbReference type="Proteomes" id="UP001519325"/>
    </source>
</evidence>
<dbReference type="RefSeq" id="WP_209891679.1">
    <property type="nucleotide sequence ID" value="NZ_JAGGMR010000001.1"/>
</dbReference>